<dbReference type="PRINTS" id="PR00193">
    <property type="entry name" value="MYOSINHEAVY"/>
</dbReference>
<keyword evidence="11" id="KW-0009">Actin-binding</keyword>
<dbReference type="GO" id="GO:0005524">
    <property type="term" value="F:ATP binding"/>
    <property type="evidence" value="ECO:0007669"/>
    <property type="project" value="UniProtKB-UniRule"/>
</dbReference>
<dbReference type="Gene3D" id="6.20.240.20">
    <property type="match status" value="1"/>
</dbReference>
<dbReference type="InterPro" id="IPR046987">
    <property type="entry name" value="Myo9"/>
</dbReference>
<dbReference type="Pfam" id="PF00788">
    <property type="entry name" value="RA"/>
    <property type="match status" value="1"/>
</dbReference>
<evidence type="ECO:0000256" key="11">
    <source>
        <dbReference type="PROSITE-ProRule" id="PRU00782"/>
    </source>
</evidence>
<gene>
    <name evidence="16" type="primary">myo9b</name>
</gene>
<evidence type="ECO:0000256" key="5">
    <source>
        <dbReference type="ARBA" id="ARBA00022741"/>
    </source>
</evidence>
<evidence type="ECO:0000259" key="13">
    <source>
        <dbReference type="PROSITE" id="PS50200"/>
    </source>
</evidence>
<dbReference type="PROSITE" id="PS51456">
    <property type="entry name" value="MYOSIN_MOTOR"/>
    <property type="match status" value="1"/>
</dbReference>
<dbReference type="PANTHER" id="PTHR46184:SF2">
    <property type="entry name" value="UNCONVENTIONAL MYOSIN-IXB"/>
    <property type="match status" value="1"/>
</dbReference>
<keyword evidence="6" id="KW-0862">Zinc</keyword>
<dbReference type="InterPro" id="IPR029071">
    <property type="entry name" value="Ubiquitin-like_domsf"/>
</dbReference>
<organism evidence="16 17">
    <name type="scientific">Echeneis naucrates</name>
    <name type="common">Live sharksucker</name>
    <dbReference type="NCBI Taxonomy" id="173247"/>
    <lineage>
        <taxon>Eukaryota</taxon>
        <taxon>Metazoa</taxon>
        <taxon>Chordata</taxon>
        <taxon>Craniata</taxon>
        <taxon>Vertebrata</taxon>
        <taxon>Euteleostomi</taxon>
        <taxon>Actinopterygii</taxon>
        <taxon>Neopterygii</taxon>
        <taxon>Teleostei</taxon>
        <taxon>Neoteleostei</taxon>
        <taxon>Acanthomorphata</taxon>
        <taxon>Carangaria</taxon>
        <taxon>Carangiformes</taxon>
        <taxon>Echeneidae</taxon>
        <taxon>Echeneis</taxon>
    </lineage>
</organism>
<keyword evidence="3" id="KW-0963">Cytoplasm</keyword>
<feature type="domain" description="Myosin motor" evidence="15">
    <location>
        <begin position="114"/>
        <end position="887"/>
    </location>
</feature>
<dbReference type="InterPro" id="IPR036961">
    <property type="entry name" value="Kinesin_motor_dom_sf"/>
</dbReference>
<dbReference type="PANTHER" id="PTHR46184">
    <property type="entry name" value="UNCONVENTIONAL MYOSIN-IXB-LIKE PROTEIN"/>
    <property type="match status" value="1"/>
</dbReference>
<comment type="similarity">
    <text evidence="2 11">Belongs to the TRAFAC class myosin-kinesin ATPase superfamily. Myosin family.</text>
</comment>
<reference evidence="16" key="1">
    <citation type="submission" date="2021-04" db="EMBL/GenBank/DDBJ databases">
        <authorList>
            <consortium name="Wellcome Sanger Institute Data Sharing"/>
        </authorList>
    </citation>
    <scope>NUCLEOTIDE SEQUENCE [LARGE SCALE GENOMIC DNA]</scope>
</reference>
<dbReference type="GO" id="GO:0001726">
    <property type="term" value="C:ruffle"/>
    <property type="evidence" value="ECO:0007669"/>
    <property type="project" value="TreeGrafter"/>
</dbReference>
<keyword evidence="7 11" id="KW-0067">ATP-binding</keyword>
<sequence>MSTTDGGARVVQIYHSPSQDPPTCCPLQISAGDTVRSVIHNAVVTLGLDSSRSYRLLEVRQRTEEYRLLEAADRPLDRVLLWPPEVQRWHPWNKGYHFILEQQQTNDGGNQDNQDYDDLCNLPTVTEQSILEALRQRFHKYKIYTYASNILIAINPNKFLPVYYNPKYIKMYENQPLGKLSPHIFATADAAFRAMLNRQVNQSIVISGESGSGKTESSSYLIHCLTALSQKTYSYGLERTILGAGPVLEAFGNAKTAENNNSSRFGKFIQLNYLESGTIRGAVIEKYLLEKCRLVSRDKRERNYHVFYYLLLGASKDEQDEFHLLKPQDYLYLKQQDLHVNDEEKFRQEYKRLHQAMEMVGFLASTKKHIFSILSAILHIGNVTFTVAEDTQALEVGPTEVLSTLSDLLKVKKELLLEALTKRRVMTSKAITVSHYTLQEASKVRDSMAKSLYSALFDWIVLHINHAMLNRRNMEESVSCLSIGVLDMFGFENLQTNSFEQLCINYANEKLQYYMNQSIFKLEQEDYVSEGITWQNIDCSDNSGCIQLISEKSTGLFGLLDEECNLPQGTDESLLDKLKQQHQDNSFLVTSPSTQQMFSIQHFAGSVEYHIKDFREKNTEHMRPEVVALLRTSERAFLHHLVASSPAALFRWGVLRATIRIVTVFKHLGRQRAEQCRSLKLSTEPHFHNSMSLDFSFDHSDEHPIDVFEDIFANYEKGKSCFVKQYLMNMRSLQHVVGITAHDRTSKSIFHPSSTTRLPTISTQFQASLRKLMEKMEKAEPFFIFCVRSNAEMKEHHFDDELVLQQIRHTGMLQMVHIQKSGYSAKYTFMEFGDKFRMLLPKGSSATPEHITELFERMKLDNSNYQIGKTKYRMKCRVVDSRDTGVIYPLIKAFTLPRYSPHPYHNSNQNIGRASRNPTIRISRATRAIEWNTSLDREITDTRELRNLDEFLGNQVRRNQCTPQIAYKDLMKGYHNKVNALAAPKKKAEISLVVNLFQSVLDGFIRGEMKRAESEPTKTTKTTKKRRKKDKCLDSPLDHLFSTYQVNILQSCDLCGSYIWAMEKAYMCSACKLICHKKCLNKIITDCSTRCDSSLPGSLHFGVQVCLLTDKANPVPMVVELLLLHVELNGLYTEGIYRKSGSACRARELHQILETDPEAACLDNYPIHTITGLVKRWLRELPDPLMTFSLYSDFLHAVELPEKAERIRAVYQKVDELPPANYNTLERLIFHLVRVSKEQEHNKMSPNSLAIVFAPCILRSPDADDPFLGIKDVSKTTQCVEILISEQFRRYQVKMQNIQELEYAEALAVNQLKLRRQNTVRGHYKASFNVSMSVPNRTGGIKFPGCLSLWRQEGNA</sequence>
<comment type="subcellular location">
    <subcellularLocation>
        <location evidence="1">Cytoplasm</location>
    </subcellularLocation>
</comment>
<dbReference type="Ensembl" id="ENSENLT00000009401.1">
    <property type="protein sequence ID" value="ENSENLP00000008969.1"/>
    <property type="gene ID" value="ENSENLG00000003163.1"/>
</dbReference>
<reference evidence="16" key="2">
    <citation type="submission" date="2025-08" db="UniProtKB">
        <authorList>
            <consortium name="Ensembl"/>
        </authorList>
    </citation>
    <scope>IDENTIFICATION</scope>
</reference>
<protein>
    <submittedName>
        <fullName evidence="16">Myosin IXb</fullName>
    </submittedName>
</protein>
<dbReference type="SMART" id="SM00324">
    <property type="entry name" value="RhoGAP"/>
    <property type="match status" value="1"/>
</dbReference>
<dbReference type="InterPro" id="IPR001609">
    <property type="entry name" value="Myosin_head_motor_dom-like"/>
</dbReference>
<dbReference type="Pfam" id="PF00130">
    <property type="entry name" value="C1_1"/>
    <property type="match status" value="1"/>
</dbReference>
<dbReference type="GO" id="GO:0005884">
    <property type="term" value="C:actin filament"/>
    <property type="evidence" value="ECO:0007669"/>
    <property type="project" value="TreeGrafter"/>
</dbReference>
<dbReference type="InterPro" id="IPR027417">
    <property type="entry name" value="P-loop_NTPase"/>
</dbReference>
<evidence type="ECO:0000259" key="15">
    <source>
        <dbReference type="PROSITE" id="PS51456"/>
    </source>
</evidence>
<dbReference type="SMART" id="SM00242">
    <property type="entry name" value="MYSc"/>
    <property type="match status" value="1"/>
</dbReference>
<keyword evidence="9 11" id="KW-0518">Myosin</keyword>
<proteinExistence type="inferred from homology"/>
<dbReference type="GO" id="GO:0030027">
    <property type="term" value="C:lamellipodium"/>
    <property type="evidence" value="ECO:0007669"/>
    <property type="project" value="TreeGrafter"/>
</dbReference>
<dbReference type="GO" id="GO:0005096">
    <property type="term" value="F:GTPase activator activity"/>
    <property type="evidence" value="ECO:0007669"/>
    <property type="project" value="InterPro"/>
</dbReference>
<dbReference type="InterPro" id="IPR046349">
    <property type="entry name" value="C1-like_sf"/>
</dbReference>
<dbReference type="InterPro" id="IPR000159">
    <property type="entry name" value="RA_dom"/>
</dbReference>
<dbReference type="SMART" id="SM00109">
    <property type="entry name" value="C1"/>
    <property type="match status" value="1"/>
</dbReference>
<dbReference type="GO" id="GO:0046872">
    <property type="term" value="F:metal ion binding"/>
    <property type="evidence" value="ECO:0007669"/>
    <property type="project" value="UniProtKB-KW"/>
</dbReference>
<dbReference type="PROSITE" id="PS50238">
    <property type="entry name" value="RHOGAP"/>
    <property type="match status" value="1"/>
</dbReference>
<evidence type="ECO:0000256" key="8">
    <source>
        <dbReference type="ARBA" id="ARBA00023054"/>
    </source>
</evidence>
<feature type="domain" description="Phorbol-ester/DAG-type" evidence="12">
    <location>
        <begin position="1038"/>
        <end position="1087"/>
    </location>
</feature>
<dbReference type="PROSITE" id="PS00479">
    <property type="entry name" value="ZF_DAG_PE_1"/>
    <property type="match status" value="1"/>
</dbReference>
<dbReference type="GO" id="GO:0030048">
    <property type="term" value="P:actin filament-based movement"/>
    <property type="evidence" value="ECO:0007669"/>
    <property type="project" value="TreeGrafter"/>
</dbReference>
<dbReference type="InterPro" id="IPR002219">
    <property type="entry name" value="PKC_DAG/PE"/>
</dbReference>
<dbReference type="Gene3D" id="1.20.120.720">
    <property type="entry name" value="Myosin VI head, motor domain, U50 subdomain"/>
    <property type="match status" value="2"/>
</dbReference>
<dbReference type="GO" id="GO:0051015">
    <property type="term" value="F:actin filament binding"/>
    <property type="evidence" value="ECO:0007669"/>
    <property type="project" value="TreeGrafter"/>
</dbReference>
<reference evidence="16" key="3">
    <citation type="submission" date="2025-09" db="UniProtKB">
        <authorList>
            <consortium name="Ensembl"/>
        </authorList>
    </citation>
    <scope>IDENTIFICATION</scope>
</reference>
<keyword evidence="4" id="KW-0479">Metal-binding</keyword>
<evidence type="ECO:0000313" key="17">
    <source>
        <dbReference type="Proteomes" id="UP000472264"/>
    </source>
</evidence>
<evidence type="ECO:0000256" key="6">
    <source>
        <dbReference type="ARBA" id="ARBA00022833"/>
    </source>
</evidence>
<name>A0A665TGH9_ECHNA</name>
<evidence type="ECO:0000256" key="7">
    <source>
        <dbReference type="ARBA" id="ARBA00022840"/>
    </source>
</evidence>
<dbReference type="Gene3D" id="3.30.60.20">
    <property type="match status" value="1"/>
</dbReference>
<keyword evidence="5 11" id="KW-0547">Nucleotide-binding</keyword>
<feature type="domain" description="Rho-GAP" evidence="14">
    <location>
        <begin position="1103"/>
        <end position="1291"/>
    </location>
</feature>
<dbReference type="PROSITE" id="PS50200">
    <property type="entry name" value="RA"/>
    <property type="match status" value="1"/>
</dbReference>
<dbReference type="GO" id="GO:0016459">
    <property type="term" value="C:myosin complex"/>
    <property type="evidence" value="ECO:0007669"/>
    <property type="project" value="UniProtKB-KW"/>
</dbReference>
<feature type="region of interest" description="Actin-binding" evidence="11">
    <location>
        <begin position="769"/>
        <end position="791"/>
    </location>
</feature>
<dbReference type="GO" id="GO:0035556">
    <property type="term" value="P:intracellular signal transduction"/>
    <property type="evidence" value="ECO:0007669"/>
    <property type="project" value="InterPro"/>
</dbReference>
<dbReference type="Gene3D" id="1.10.555.10">
    <property type="entry name" value="Rho GTPase activation protein"/>
    <property type="match status" value="1"/>
</dbReference>
<keyword evidence="10 11" id="KW-0505">Motor protein</keyword>
<dbReference type="InterPro" id="IPR008936">
    <property type="entry name" value="Rho_GTPase_activation_prot"/>
</dbReference>
<accession>A0A665TGH9</accession>
<feature type="domain" description="Ras-associating" evidence="13">
    <location>
        <begin position="23"/>
        <end position="105"/>
    </location>
</feature>
<evidence type="ECO:0000259" key="14">
    <source>
        <dbReference type="PROSITE" id="PS50238"/>
    </source>
</evidence>
<evidence type="ECO:0000256" key="10">
    <source>
        <dbReference type="ARBA" id="ARBA00023175"/>
    </source>
</evidence>
<dbReference type="SUPFAM" id="SSF48350">
    <property type="entry name" value="GTPase activation domain, GAP"/>
    <property type="match status" value="1"/>
</dbReference>
<dbReference type="SMART" id="SM00314">
    <property type="entry name" value="RA"/>
    <property type="match status" value="1"/>
</dbReference>
<evidence type="ECO:0000256" key="4">
    <source>
        <dbReference type="ARBA" id="ARBA00022723"/>
    </source>
</evidence>
<dbReference type="GO" id="GO:0072673">
    <property type="term" value="P:lamellipodium morphogenesis"/>
    <property type="evidence" value="ECO:0007669"/>
    <property type="project" value="TreeGrafter"/>
</dbReference>
<dbReference type="SUPFAM" id="SSF57889">
    <property type="entry name" value="Cysteine-rich domain"/>
    <property type="match status" value="1"/>
</dbReference>
<dbReference type="Gene3D" id="1.10.10.820">
    <property type="match status" value="1"/>
</dbReference>
<evidence type="ECO:0000256" key="3">
    <source>
        <dbReference type="ARBA" id="ARBA00022490"/>
    </source>
</evidence>
<evidence type="ECO:0000259" key="12">
    <source>
        <dbReference type="PROSITE" id="PS50081"/>
    </source>
</evidence>
<dbReference type="Proteomes" id="UP000472264">
    <property type="component" value="Chromosome 17"/>
</dbReference>
<dbReference type="GO" id="GO:0000146">
    <property type="term" value="F:microfilament motor activity"/>
    <property type="evidence" value="ECO:0007669"/>
    <property type="project" value="InterPro"/>
</dbReference>
<dbReference type="SUPFAM" id="SSF54236">
    <property type="entry name" value="Ubiquitin-like"/>
    <property type="match status" value="1"/>
</dbReference>
<dbReference type="GO" id="GO:0005737">
    <property type="term" value="C:cytoplasm"/>
    <property type="evidence" value="ECO:0007669"/>
    <property type="project" value="UniProtKB-SubCell"/>
</dbReference>
<dbReference type="SUPFAM" id="SSF52540">
    <property type="entry name" value="P-loop containing nucleoside triphosphate hydrolases"/>
    <property type="match status" value="1"/>
</dbReference>
<evidence type="ECO:0000313" key="16">
    <source>
        <dbReference type="Ensembl" id="ENSENLP00000008969.1"/>
    </source>
</evidence>
<evidence type="ECO:0000256" key="1">
    <source>
        <dbReference type="ARBA" id="ARBA00004496"/>
    </source>
</evidence>
<dbReference type="InterPro" id="IPR000198">
    <property type="entry name" value="RhoGAP_dom"/>
</dbReference>
<dbReference type="Pfam" id="PF00620">
    <property type="entry name" value="RhoGAP"/>
    <property type="match status" value="1"/>
</dbReference>
<dbReference type="Pfam" id="PF00063">
    <property type="entry name" value="Myosin_head"/>
    <property type="match status" value="2"/>
</dbReference>
<feature type="binding site" evidence="11">
    <location>
        <begin position="208"/>
        <end position="215"/>
    </location>
    <ligand>
        <name>ATP</name>
        <dbReference type="ChEBI" id="CHEBI:30616"/>
    </ligand>
</feature>
<evidence type="ECO:0000256" key="2">
    <source>
        <dbReference type="ARBA" id="ARBA00008314"/>
    </source>
</evidence>
<dbReference type="Gene3D" id="1.20.58.530">
    <property type="match status" value="2"/>
</dbReference>
<dbReference type="Gene3D" id="3.40.850.10">
    <property type="entry name" value="Kinesin motor domain"/>
    <property type="match status" value="2"/>
</dbReference>
<dbReference type="GO" id="GO:0016887">
    <property type="term" value="F:ATP hydrolysis activity"/>
    <property type="evidence" value="ECO:0007669"/>
    <property type="project" value="TreeGrafter"/>
</dbReference>
<keyword evidence="17" id="KW-1185">Reference proteome</keyword>
<evidence type="ECO:0000256" key="9">
    <source>
        <dbReference type="ARBA" id="ARBA00023123"/>
    </source>
</evidence>
<keyword evidence="8" id="KW-0175">Coiled coil</keyword>
<dbReference type="PROSITE" id="PS50081">
    <property type="entry name" value="ZF_DAG_PE_2"/>
    <property type="match status" value="1"/>
</dbReference>